<sequence length="59" mass="6534">MPTATEIILEYVCPALGCFFLYFMVMAPVKDVRAAVREGTMGSLNPTPWAFQMGTCLGW</sequence>
<comment type="caution">
    <text evidence="2">The sequence shown here is derived from an EMBL/GenBank/DDBJ whole genome shotgun (WGS) entry which is preliminary data.</text>
</comment>
<accession>A0ABD3MEA2</accession>
<evidence type="ECO:0000313" key="2">
    <source>
        <dbReference type="EMBL" id="KAL3762258.1"/>
    </source>
</evidence>
<gene>
    <name evidence="2" type="ORF">ACHAW5_007207</name>
</gene>
<dbReference type="Proteomes" id="UP001530315">
    <property type="component" value="Unassembled WGS sequence"/>
</dbReference>
<dbReference type="EMBL" id="JALLAZ020001833">
    <property type="protein sequence ID" value="KAL3762258.1"/>
    <property type="molecule type" value="Genomic_DNA"/>
</dbReference>
<protein>
    <submittedName>
        <fullName evidence="2">Uncharacterized protein</fullName>
    </submittedName>
</protein>
<dbReference type="AlphaFoldDB" id="A0ABD3MEA2"/>
<feature type="transmembrane region" description="Helical" evidence="1">
    <location>
        <begin position="7"/>
        <end position="25"/>
    </location>
</feature>
<keyword evidence="1" id="KW-1133">Transmembrane helix</keyword>
<name>A0ABD3MEA2_9STRA</name>
<reference evidence="2 3" key="1">
    <citation type="submission" date="2024-10" db="EMBL/GenBank/DDBJ databases">
        <title>Updated reference genomes for cyclostephanoid diatoms.</title>
        <authorList>
            <person name="Roberts W.R."/>
            <person name="Alverson A.J."/>
        </authorList>
    </citation>
    <scope>NUCLEOTIDE SEQUENCE [LARGE SCALE GENOMIC DNA]</scope>
    <source>
        <strain evidence="2 3">AJA276-08</strain>
    </source>
</reference>
<evidence type="ECO:0000256" key="1">
    <source>
        <dbReference type="SAM" id="Phobius"/>
    </source>
</evidence>
<proteinExistence type="predicted"/>
<organism evidence="2 3">
    <name type="scientific">Stephanodiscus triporus</name>
    <dbReference type="NCBI Taxonomy" id="2934178"/>
    <lineage>
        <taxon>Eukaryota</taxon>
        <taxon>Sar</taxon>
        <taxon>Stramenopiles</taxon>
        <taxon>Ochrophyta</taxon>
        <taxon>Bacillariophyta</taxon>
        <taxon>Coscinodiscophyceae</taxon>
        <taxon>Thalassiosirophycidae</taxon>
        <taxon>Stephanodiscales</taxon>
        <taxon>Stephanodiscaceae</taxon>
        <taxon>Stephanodiscus</taxon>
    </lineage>
</organism>
<evidence type="ECO:0000313" key="3">
    <source>
        <dbReference type="Proteomes" id="UP001530315"/>
    </source>
</evidence>
<keyword evidence="1" id="KW-0472">Membrane</keyword>
<keyword evidence="3" id="KW-1185">Reference proteome</keyword>
<keyword evidence="1" id="KW-0812">Transmembrane</keyword>